<evidence type="ECO:0000256" key="3">
    <source>
        <dbReference type="PROSITE-ProRule" id="PRU00023"/>
    </source>
</evidence>
<accession>A0ABP0MZS2</accession>
<dbReference type="EMBL" id="CAXAMM010025335">
    <property type="protein sequence ID" value="CAK9056826.1"/>
    <property type="molecule type" value="Genomic_DNA"/>
</dbReference>
<dbReference type="PANTHER" id="PTHR24173">
    <property type="entry name" value="ANKYRIN REPEAT CONTAINING"/>
    <property type="match status" value="1"/>
</dbReference>
<evidence type="ECO:0000313" key="5">
    <source>
        <dbReference type="Proteomes" id="UP001642464"/>
    </source>
</evidence>
<dbReference type="PROSITE" id="PS50088">
    <property type="entry name" value="ANK_REPEAT"/>
    <property type="match status" value="1"/>
</dbReference>
<dbReference type="PROSITE" id="PS50297">
    <property type="entry name" value="ANK_REP_REGION"/>
    <property type="match status" value="1"/>
</dbReference>
<organism evidence="4 5">
    <name type="scientific">Durusdinium trenchii</name>
    <dbReference type="NCBI Taxonomy" id="1381693"/>
    <lineage>
        <taxon>Eukaryota</taxon>
        <taxon>Sar</taxon>
        <taxon>Alveolata</taxon>
        <taxon>Dinophyceae</taxon>
        <taxon>Suessiales</taxon>
        <taxon>Symbiodiniaceae</taxon>
        <taxon>Durusdinium</taxon>
    </lineage>
</organism>
<dbReference type="Proteomes" id="UP001642464">
    <property type="component" value="Unassembled WGS sequence"/>
</dbReference>
<evidence type="ECO:0000256" key="1">
    <source>
        <dbReference type="ARBA" id="ARBA00022737"/>
    </source>
</evidence>
<feature type="repeat" description="ANK" evidence="3">
    <location>
        <begin position="400"/>
        <end position="432"/>
    </location>
</feature>
<reference evidence="4 5" key="1">
    <citation type="submission" date="2024-02" db="EMBL/GenBank/DDBJ databases">
        <authorList>
            <person name="Chen Y."/>
            <person name="Shah S."/>
            <person name="Dougan E. K."/>
            <person name="Thang M."/>
            <person name="Chan C."/>
        </authorList>
    </citation>
    <scope>NUCLEOTIDE SEQUENCE [LARGE SCALE GENOMIC DNA]</scope>
</reference>
<protein>
    <submittedName>
        <fullName evidence="4">Ankyrin repeat domain-containing protein 6 (Diversin)</fullName>
    </submittedName>
</protein>
<gene>
    <name evidence="4" type="ORF">SCF082_LOCUS30572</name>
</gene>
<dbReference type="Gene3D" id="1.25.40.20">
    <property type="entry name" value="Ankyrin repeat-containing domain"/>
    <property type="match status" value="1"/>
</dbReference>
<comment type="caution">
    <text evidence="4">The sequence shown here is derived from an EMBL/GenBank/DDBJ whole genome shotgun (WGS) entry which is preliminary data.</text>
</comment>
<dbReference type="InterPro" id="IPR036770">
    <property type="entry name" value="Ankyrin_rpt-contain_sf"/>
</dbReference>
<name>A0ABP0MZS2_9DINO</name>
<dbReference type="SMART" id="SM00248">
    <property type="entry name" value="ANK"/>
    <property type="match status" value="2"/>
</dbReference>
<keyword evidence="1" id="KW-0677">Repeat</keyword>
<dbReference type="Pfam" id="PF13857">
    <property type="entry name" value="Ank_5"/>
    <property type="match status" value="1"/>
</dbReference>
<dbReference type="SUPFAM" id="SSF48403">
    <property type="entry name" value="Ankyrin repeat"/>
    <property type="match status" value="1"/>
</dbReference>
<keyword evidence="2 3" id="KW-0040">ANK repeat</keyword>
<evidence type="ECO:0000256" key="2">
    <source>
        <dbReference type="ARBA" id="ARBA00023043"/>
    </source>
</evidence>
<dbReference type="InterPro" id="IPR002110">
    <property type="entry name" value="Ankyrin_rpt"/>
</dbReference>
<proteinExistence type="predicted"/>
<keyword evidence="5" id="KW-1185">Reference proteome</keyword>
<evidence type="ECO:0000313" key="4">
    <source>
        <dbReference type="EMBL" id="CAK9056826.1"/>
    </source>
</evidence>
<dbReference type="PANTHER" id="PTHR24173:SF74">
    <property type="entry name" value="ANKYRIN REPEAT DOMAIN-CONTAINING PROTEIN 16"/>
    <property type="match status" value="1"/>
</dbReference>
<sequence>MHPIEAVPGLKQSIRLIKSESLPELPVPWPRQQDLSPTLYQEPSKDDLVLSVSHTWYFQAHPDPLGRKLQCLDQAIQQAKEKYEPSGRTLVFVDFLGCPQRPFAKGQMPRSREQEEEFAKALKLFPNLYLVSDATIHLEQDLSAENSSPRFMTVPASDLRTARLREVNHSVQLVHQSNGDAAAQPFCYIRRIGSKSITSLKDVEEAMTTVNQRGCWAPGCDALQDLSMTIEETPFGIRNQVPASEKGWVYLERFVSMVKIAMVPPDQASKMVFSNSERVLEQILQGGQKMRAAAAEGTETLLKALKAFEEELRQKQFAAISLDKAENTGGMGGMTTAQVSDAEVVQAIMHEMVEHLATHWQQETQAQLQRQLLLSVNRSDTDSVRVFLDARADPNVKDGLGMTSLHQAARCNSPDIVRMLLNARADLTVQDAKGNCAAHEVRLLSHSTTLELMEILAADEEVLFLNNNAGVSPVNRFRTWTVTELGGNKFPAAKQWASKVKEKYSMAVQKRGDLAAAEGKEVPCTTETYSGPHGPFEVKVWQCQADSVEIHILCVGLSFLSPPKMVEDAFNTVAMQVCEEQKAKLFLLGCEALQGRWATTTSFEDACKELSELIRAMPLNEKFVFVDSSLGETSSLVDTFRDRIQAALLVNVRGFHSEDFHQSSAYQKIQSRFQNLQQWFASRDLSKLETLLGDYAWAEDEASLEALCQNFAAALQSAPQSFFDHGAFHCRMIANNVMERTWLFQQWQDRPKFPRMMLLTGSFSPALWTHEAVSRVQAMLPSAAVSYLECCKSSWELEDEVQAARLGGILGDFMRKALVFEEAL</sequence>